<dbReference type="Gene3D" id="1.10.10.10">
    <property type="entry name" value="Winged helix-like DNA-binding domain superfamily/Winged helix DNA-binding domain"/>
    <property type="match status" value="2"/>
</dbReference>
<evidence type="ECO:0000256" key="4">
    <source>
        <dbReference type="ARBA" id="ARBA00023163"/>
    </source>
</evidence>
<keyword evidence="2" id="KW-0731">Sigma factor</keyword>
<dbReference type="InterPro" id="IPR014284">
    <property type="entry name" value="RNA_pol_sigma-70_dom"/>
</dbReference>
<dbReference type="PRINTS" id="PR00046">
    <property type="entry name" value="SIGMA70FCT"/>
</dbReference>
<dbReference type="NCBIfam" id="TIGR02937">
    <property type="entry name" value="sigma70-ECF"/>
    <property type="match status" value="1"/>
</dbReference>
<sequence length="284" mass="31906">MRGIVITQSVTEHNPILDRYLADIAKYDLLKPEEEVLLSEKARDGDQAALHKLVNANLRFVVSVAKKYRNAGLSLEDLIAEGNKGLMKAAGLFDASRGFKFISFAVWWIRQSIIQAIDEKRRVMRLPLNVIVGINNIRKAETELEQKLERLPTLEEVAETIGMTEVKVADHLWHSSFASSLDRSFEMDSGTEGSMIDVLENKNATLSDEGLLVESRNVELNRLLSRLPQRDGLIVRLSYGIGNGMPMESDDVAVIVGLSGERVRQIKVKAVKRLKEMAKVELFY</sequence>
<dbReference type="GO" id="GO:0006352">
    <property type="term" value="P:DNA-templated transcription initiation"/>
    <property type="evidence" value="ECO:0007669"/>
    <property type="project" value="InterPro"/>
</dbReference>
<name>A0A4U1CJP3_9SPHI</name>
<evidence type="ECO:0000259" key="8">
    <source>
        <dbReference type="Pfam" id="PF04545"/>
    </source>
</evidence>
<dbReference type="InterPro" id="IPR007630">
    <property type="entry name" value="RNA_pol_sigma70_r4"/>
</dbReference>
<evidence type="ECO:0000256" key="1">
    <source>
        <dbReference type="ARBA" id="ARBA00023015"/>
    </source>
</evidence>
<keyword evidence="10" id="KW-1185">Reference proteome</keyword>
<dbReference type="Pfam" id="PF00140">
    <property type="entry name" value="Sigma70_r1_2"/>
    <property type="match status" value="1"/>
</dbReference>
<dbReference type="Gene3D" id="1.10.601.10">
    <property type="entry name" value="RNA Polymerase Primary Sigma Factor"/>
    <property type="match status" value="1"/>
</dbReference>
<dbReference type="OrthoDB" id="763957at2"/>
<dbReference type="PANTHER" id="PTHR30603:SF47">
    <property type="entry name" value="RNA POLYMERASE SIGMA FACTOR SIGD, CHLOROPLASTIC"/>
    <property type="match status" value="1"/>
</dbReference>
<evidence type="ECO:0000259" key="6">
    <source>
        <dbReference type="Pfam" id="PF04539"/>
    </source>
</evidence>
<protein>
    <submittedName>
        <fullName evidence="9">RNA polymerase sigma factor RpoD/SigA</fullName>
    </submittedName>
</protein>
<dbReference type="RefSeq" id="WP_136836006.1">
    <property type="nucleotide sequence ID" value="NZ_SWBQ01000002.1"/>
</dbReference>
<dbReference type="InterPro" id="IPR000943">
    <property type="entry name" value="RNA_pol_sigma70"/>
</dbReference>
<dbReference type="InterPro" id="IPR009042">
    <property type="entry name" value="RNA_pol_sigma70_r1_2"/>
</dbReference>
<comment type="caution">
    <text evidence="9">The sequence shown here is derived from an EMBL/GenBank/DDBJ whole genome shotgun (WGS) entry which is preliminary data.</text>
</comment>
<gene>
    <name evidence="9" type="ORF">FA047_10620</name>
</gene>
<evidence type="ECO:0000259" key="7">
    <source>
        <dbReference type="Pfam" id="PF04542"/>
    </source>
</evidence>
<dbReference type="InterPro" id="IPR007624">
    <property type="entry name" value="RNA_pol_sigma70_r3"/>
</dbReference>
<keyword evidence="1" id="KW-0805">Transcription regulation</keyword>
<dbReference type="InterPro" id="IPR007627">
    <property type="entry name" value="RNA_pol_sigma70_r2"/>
</dbReference>
<dbReference type="InterPro" id="IPR013325">
    <property type="entry name" value="RNA_pol_sigma_r2"/>
</dbReference>
<dbReference type="EMBL" id="SWBQ01000002">
    <property type="protein sequence ID" value="TKC07677.1"/>
    <property type="molecule type" value="Genomic_DNA"/>
</dbReference>
<feature type="domain" description="RNA polymerase sigma-70 region 2" evidence="7">
    <location>
        <begin position="53"/>
        <end position="122"/>
    </location>
</feature>
<evidence type="ECO:0000313" key="9">
    <source>
        <dbReference type="EMBL" id="TKC07677.1"/>
    </source>
</evidence>
<dbReference type="Proteomes" id="UP000307244">
    <property type="component" value="Unassembled WGS sequence"/>
</dbReference>
<evidence type="ECO:0000256" key="3">
    <source>
        <dbReference type="ARBA" id="ARBA00023125"/>
    </source>
</evidence>
<accession>A0A4U1CJP3</accession>
<dbReference type="InterPro" id="IPR036388">
    <property type="entry name" value="WH-like_DNA-bd_sf"/>
</dbReference>
<proteinExistence type="predicted"/>
<reference evidence="9 10" key="1">
    <citation type="submission" date="2019-04" db="EMBL/GenBank/DDBJ databases">
        <title>Pedobacter sp. RP-3-15 sp. nov., isolated from Arctic soil.</title>
        <authorList>
            <person name="Dahal R.H."/>
            <person name="Kim D.-U."/>
        </authorList>
    </citation>
    <scope>NUCLEOTIDE SEQUENCE [LARGE SCALE GENOMIC DNA]</scope>
    <source>
        <strain evidence="9 10">RP-3-15</strain>
    </source>
</reference>
<evidence type="ECO:0000313" key="10">
    <source>
        <dbReference type="Proteomes" id="UP000307244"/>
    </source>
</evidence>
<organism evidence="9 10">
    <name type="scientific">Pedobacter frigoris</name>
    <dbReference type="NCBI Taxonomy" id="2571272"/>
    <lineage>
        <taxon>Bacteria</taxon>
        <taxon>Pseudomonadati</taxon>
        <taxon>Bacteroidota</taxon>
        <taxon>Sphingobacteriia</taxon>
        <taxon>Sphingobacteriales</taxon>
        <taxon>Sphingobacteriaceae</taxon>
        <taxon>Pedobacter</taxon>
    </lineage>
</organism>
<feature type="domain" description="RNA polymerase sigma-70 region 1.2" evidence="5">
    <location>
        <begin position="17"/>
        <end position="48"/>
    </location>
</feature>
<dbReference type="GO" id="GO:0016987">
    <property type="term" value="F:sigma factor activity"/>
    <property type="evidence" value="ECO:0007669"/>
    <property type="project" value="UniProtKB-KW"/>
</dbReference>
<keyword evidence="3" id="KW-0238">DNA-binding</keyword>
<dbReference type="GO" id="GO:0003677">
    <property type="term" value="F:DNA binding"/>
    <property type="evidence" value="ECO:0007669"/>
    <property type="project" value="UniProtKB-KW"/>
</dbReference>
<dbReference type="Pfam" id="PF04539">
    <property type="entry name" value="Sigma70_r3"/>
    <property type="match status" value="1"/>
</dbReference>
<dbReference type="InterPro" id="IPR050239">
    <property type="entry name" value="Sigma-70_RNA_pol_init_factors"/>
</dbReference>
<dbReference type="SUPFAM" id="SSF88946">
    <property type="entry name" value="Sigma2 domain of RNA polymerase sigma factors"/>
    <property type="match status" value="1"/>
</dbReference>
<feature type="domain" description="RNA polymerase sigma-70 region 3" evidence="6">
    <location>
        <begin position="134"/>
        <end position="202"/>
    </location>
</feature>
<dbReference type="SUPFAM" id="SSF88659">
    <property type="entry name" value="Sigma3 and sigma4 domains of RNA polymerase sigma factors"/>
    <property type="match status" value="2"/>
</dbReference>
<dbReference type="AlphaFoldDB" id="A0A4U1CJP3"/>
<keyword evidence="4" id="KW-0804">Transcription</keyword>
<evidence type="ECO:0000259" key="5">
    <source>
        <dbReference type="Pfam" id="PF00140"/>
    </source>
</evidence>
<dbReference type="PANTHER" id="PTHR30603">
    <property type="entry name" value="RNA POLYMERASE SIGMA FACTOR RPO"/>
    <property type="match status" value="1"/>
</dbReference>
<dbReference type="Pfam" id="PF04545">
    <property type="entry name" value="Sigma70_r4"/>
    <property type="match status" value="1"/>
</dbReference>
<dbReference type="InterPro" id="IPR013324">
    <property type="entry name" value="RNA_pol_sigma_r3/r4-like"/>
</dbReference>
<dbReference type="Pfam" id="PF04542">
    <property type="entry name" value="Sigma70_r2"/>
    <property type="match status" value="1"/>
</dbReference>
<feature type="domain" description="RNA polymerase sigma-70 region 4" evidence="8">
    <location>
        <begin position="223"/>
        <end position="276"/>
    </location>
</feature>
<evidence type="ECO:0000256" key="2">
    <source>
        <dbReference type="ARBA" id="ARBA00023082"/>
    </source>
</evidence>